<keyword evidence="1" id="KW-0812">Transmembrane</keyword>
<feature type="transmembrane region" description="Helical" evidence="1">
    <location>
        <begin position="25"/>
        <end position="46"/>
    </location>
</feature>
<name>A0A6B0SFN1_9EURY</name>
<comment type="caution">
    <text evidence="2">The sequence shown here is derived from an EMBL/GenBank/DDBJ whole genome shotgun (WGS) entry which is preliminary data.</text>
</comment>
<dbReference type="Pfam" id="PF23928">
    <property type="entry name" value="DUF7266"/>
    <property type="match status" value="1"/>
</dbReference>
<evidence type="ECO:0000256" key="1">
    <source>
        <dbReference type="SAM" id="Phobius"/>
    </source>
</evidence>
<evidence type="ECO:0000313" key="2">
    <source>
        <dbReference type="EMBL" id="MXR20388.1"/>
    </source>
</evidence>
<dbReference type="EMBL" id="WUUU01000040">
    <property type="protein sequence ID" value="MXR20388.1"/>
    <property type="molecule type" value="Genomic_DNA"/>
</dbReference>
<gene>
    <name evidence="2" type="ORF">GRX66_07125</name>
</gene>
<keyword evidence="1" id="KW-1133">Transmembrane helix</keyword>
<dbReference type="OrthoDB" id="226715at2157"/>
<organism evidence="2 3">
    <name type="scientific">Halobacterium bonnevillei</name>
    <dbReference type="NCBI Taxonomy" id="2692200"/>
    <lineage>
        <taxon>Archaea</taxon>
        <taxon>Methanobacteriati</taxon>
        <taxon>Methanobacteriota</taxon>
        <taxon>Stenosarchaea group</taxon>
        <taxon>Halobacteria</taxon>
        <taxon>Halobacteriales</taxon>
        <taxon>Halobacteriaceae</taxon>
        <taxon>Halobacterium</taxon>
    </lineage>
</organism>
<proteinExistence type="predicted"/>
<dbReference type="InterPro" id="IPR055690">
    <property type="entry name" value="DUF7266"/>
</dbReference>
<evidence type="ECO:0000313" key="3">
    <source>
        <dbReference type="Proteomes" id="UP000471521"/>
    </source>
</evidence>
<keyword evidence="1" id="KW-0472">Membrane</keyword>
<sequence>MADVGGRRGGGERRLREDDRGVSTTLGYVLNLGVAAILVTTLLLAAGTMVDDQRDRAVDTELRVVSERVAADLAAADRLARASDGGTVRYQIRAPRTVTGTTYDVRVNESGTDTVVLVGDRSGVSVSVEFHADLRVNATTEGSGDLVVVYDSDTGTLEVEDA</sequence>
<dbReference type="AlphaFoldDB" id="A0A6B0SFN1"/>
<reference evidence="2 3" key="1">
    <citation type="submission" date="2019-12" db="EMBL/GenBank/DDBJ databases">
        <title>Isolation and characterization of three novel carbon monoxide-oxidizing members of Halobacteria from salione crusts and soils.</title>
        <authorList>
            <person name="Myers M.R."/>
            <person name="King G.M."/>
        </authorList>
    </citation>
    <scope>NUCLEOTIDE SEQUENCE [LARGE SCALE GENOMIC DNA]</scope>
    <source>
        <strain evidence="2 3">PCN9</strain>
    </source>
</reference>
<protein>
    <submittedName>
        <fullName evidence="2">Uncharacterized protein</fullName>
    </submittedName>
</protein>
<accession>A0A6B0SFN1</accession>
<dbReference type="Proteomes" id="UP000471521">
    <property type="component" value="Unassembled WGS sequence"/>
</dbReference>
<dbReference type="RefSeq" id="WP_159525938.1">
    <property type="nucleotide sequence ID" value="NZ_WUUU01000040.1"/>
</dbReference>
<keyword evidence="3" id="KW-1185">Reference proteome</keyword>